<dbReference type="PROSITE" id="PS51194">
    <property type="entry name" value="HELICASE_CTER"/>
    <property type="match status" value="1"/>
</dbReference>
<reference evidence="3 4" key="1">
    <citation type="journal article" date="2018" name="Vet. Microbiol.">
        <title>Clonal diversity and geographic distribution of methicillin-resistant Staphylococcus pseudintermedius from Australian animals: Discovery of novel sequence types.</title>
        <authorList>
            <person name="Worthing K.A."/>
            <person name="Abraham S."/>
            <person name="Coombs G.W."/>
            <person name="Pang S."/>
            <person name="Saputra S."/>
            <person name="Jordan D."/>
            <person name="Trott D.J."/>
            <person name="Norris J.M."/>
        </authorList>
    </citation>
    <scope>NUCLEOTIDE SEQUENCE [LARGE SCALE GENOMIC DNA]</scope>
    <source>
        <strain evidence="3 4">ST71 3</strain>
    </source>
</reference>
<dbReference type="Gene3D" id="3.40.50.300">
    <property type="entry name" value="P-loop containing nucleotide triphosphate hydrolases"/>
    <property type="match status" value="2"/>
</dbReference>
<dbReference type="Pfam" id="PF04851">
    <property type="entry name" value="ResIII"/>
    <property type="match status" value="1"/>
</dbReference>
<dbReference type="InterPro" id="IPR001650">
    <property type="entry name" value="Helicase_C-like"/>
</dbReference>
<evidence type="ECO:0000313" key="4">
    <source>
        <dbReference type="Proteomes" id="UP000246351"/>
    </source>
</evidence>
<dbReference type="InterPro" id="IPR014001">
    <property type="entry name" value="Helicase_ATP-bd"/>
</dbReference>
<accession>A0A317ZC95</accession>
<dbReference type="InterPro" id="IPR006935">
    <property type="entry name" value="Helicase/UvrB_N"/>
</dbReference>
<dbReference type="GO" id="GO:0005524">
    <property type="term" value="F:ATP binding"/>
    <property type="evidence" value="ECO:0007669"/>
    <property type="project" value="InterPro"/>
</dbReference>
<dbReference type="GO" id="GO:0016787">
    <property type="term" value="F:hydrolase activity"/>
    <property type="evidence" value="ECO:0007669"/>
    <property type="project" value="InterPro"/>
</dbReference>
<gene>
    <name evidence="3" type="ORF">DD924_05560</name>
</gene>
<dbReference type="GO" id="GO:0003677">
    <property type="term" value="F:DNA binding"/>
    <property type="evidence" value="ECO:0007669"/>
    <property type="project" value="InterPro"/>
</dbReference>
<evidence type="ECO:0000259" key="2">
    <source>
        <dbReference type="PROSITE" id="PS51194"/>
    </source>
</evidence>
<dbReference type="InterPro" id="IPR050742">
    <property type="entry name" value="Helicase_Restrict-Modif_Enz"/>
</dbReference>
<dbReference type="InterPro" id="IPR027417">
    <property type="entry name" value="P-loop_NTPase"/>
</dbReference>
<dbReference type="PROSITE" id="PS51192">
    <property type="entry name" value="HELICASE_ATP_BIND_1"/>
    <property type="match status" value="1"/>
</dbReference>
<dbReference type="Pfam" id="PF00271">
    <property type="entry name" value="Helicase_C"/>
    <property type="match status" value="1"/>
</dbReference>
<feature type="non-terminal residue" evidence="3">
    <location>
        <position position="1"/>
    </location>
</feature>
<protein>
    <submittedName>
        <fullName evidence="3">DUF3427 domain-containing protein</fullName>
    </submittedName>
</protein>
<feature type="domain" description="Helicase C-terminal" evidence="2">
    <location>
        <begin position="191"/>
        <end position="297"/>
    </location>
</feature>
<dbReference type="EMBL" id="QEIV01000452">
    <property type="protein sequence ID" value="PWZ98905.1"/>
    <property type="molecule type" value="Genomic_DNA"/>
</dbReference>
<dbReference type="PANTHER" id="PTHR47396">
    <property type="entry name" value="TYPE I RESTRICTION ENZYME ECOKI R PROTEIN"/>
    <property type="match status" value="1"/>
</dbReference>
<evidence type="ECO:0000313" key="3">
    <source>
        <dbReference type="EMBL" id="PWZ98905.1"/>
    </source>
</evidence>
<proteinExistence type="predicted"/>
<sequence length="297" mass="33759">ATGTGKTIMSALDVRQVQPEKFLFVVHNEGILRRAMEDYRRVLADEPADAFGLLTGNDKQTTAKYLFSTIQTISKPDIYEQFSREHFDYIVFDEAHRVAAASYRRVFNYFTPEFILGMTATPERNDTPNIFELFHYNIAYEIRLQAALENDILCPFHYFGVTDYEVDGIISDDTISLQKLASDARVQHIIERTEYYGYSGDQLKGLIFVSRKNEAHALAEKLSAFGYPSVALTGDDAQQRRAEVIAQLRLGELNYIITVDLFNEGIDIPEVNQVVMLRATTSSIIFVQQLGRGLRKS</sequence>
<name>A0A317ZC95_STAPS</name>
<dbReference type="Proteomes" id="UP000246351">
    <property type="component" value="Unassembled WGS sequence"/>
</dbReference>
<feature type="domain" description="Helicase ATP-binding" evidence="1">
    <location>
        <begin position="1"/>
        <end position="140"/>
    </location>
</feature>
<dbReference type="GO" id="GO:0005829">
    <property type="term" value="C:cytosol"/>
    <property type="evidence" value="ECO:0007669"/>
    <property type="project" value="TreeGrafter"/>
</dbReference>
<dbReference type="SUPFAM" id="SSF52540">
    <property type="entry name" value="P-loop containing nucleoside triphosphate hydrolases"/>
    <property type="match status" value="1"/>
</dbReference>
<comment type="caution">
    <text evidence="3">The sequence shown here is derived from an EMBL/GenBank/DDBJ whole genome shotgun (WGS) entry which is preliminary data.</text>
</comment>
<evidence type="ECO:0000259" key="1">
    <source>
        <dbReference type="PROSITE" id="PS51192"/>
    </source>
</evidence>
<dbReference type="AlphaFoldDB" id="A0A317ZC95"/>
<dbReference type="PANTHER" id="PTHR47396:SF1">
    <property type="entry name" value="ATP-DEPENDENT HELICASE IRC3-RELATED"/>
    <property type="match status" value="1"/>
</dbReference>
<feature type="non-terminal residue" evidence="3">
    <location>
        <position position="297"/>
    </location>
</feature>
<organism evidence="3 4">
    <name type="scientific">Staphylococcus pseudintermedius</name>
    <dbReference type="NCBI Taxonomy" id="283734"/>
    <lineage>
        <taxon>Bacteria</taxon>
        <taxon>Bacillati</taxon>
        <taxon>Bacillota</taxon>
        <taxon>Bacilli</taxon>
        <taxon>Bacillales</taxon>
        <taxon>Staphylococcaceae</taxon>
        <taxon>Staphylococcus</taxon>
        <taxon>Staphylococcus intermedius group</taxon>
    </lineage>
</organism>
<dbReference type="SMART" id="SM00490">
    <property type="entry name" value="HELICc"/>
    <property type="match status" value="1"/>
</dbReference>